<dbReference type="RefSeq" id="WP_209459486.1">
    <property type="nucleotide sequence ID" value="NZ_JAGGKC010000013.1"/>
</dbReference>
<dbReference type="PROSITE" id="PS51257">
    <property type="entry name" value="PROKAR_LIPOPROTEIN"/>
    <property type="match status" value="1"/>
</dbReference>
<keyword evidence="2" id="KW-1185">Reference proteome</keyword>
<dbReference type="EMBL" id="JAGGKC010000013">
    <property type="protein sequence ID" value="MBP1919279.1"/>
    <property type="molecule type" value="Genomic_DNA"/>
</dbReference>
<proteinExistence type="predicted"/>
<sequence>MSRKSEMGKIKPAVLLILLLVIVSGCSGGFSNSVTLAREYNTPNSLSMSYMKFNGSKMGEYIHIPDDGTVEIRTAVVTEGGSLSIIVSRDNEKGEVVYRANDIQTSEFTITISGKGEYMIWFEAKDHKGAYSLQWH</sequence>
<gene>
    <name evidence="1" type="ORF">J2Z34_001768</name>
</gene>
<accession>A0ABS4G419</accession>
<evidence type="ECO:0000313" key="1">
    <source>
        <dbReference type="EMBL" id="MBP1919279.1"/>
    </source>
</evidence>
<reference evidence="1 2" key="1">
    <citation type="submission" date="2021-03" db="EMBL/GenBank/DDBJ databases">
        <title>Genomic Encyclopedia of Type Strains, Phase IV (KMG-IV): sequencing the most valuable type-strain genomes for metagenomic binning, comparative biology and taxonomic classification.</title>
        <authorList>
            <person name="Goeker M."/>
        </authorList>
    </citation>
    <scope>NUCLEOTIDE SEQUENCE [LARGE SCALE GENOMIC DNA]</scope>
    <source>
        <strain evidence="1 2">DSM 6139</strain>
    </source>
</reference>
<name>A0ABS4G419_9CLOT</name>
<evidence type="ECO:0008006" key="3">
    <source>
        <dbReference type="Google" id="ProtNLM"/>
    </source>
</evidence>
<protein>
    <recommendedName>
        <fullName evidence="3">DUF3244 domain-containing protein</fullName>
    </recommendedName>
</protein>
<evidence type="ECO:0000313" key="2">
    <source>
        <dbReference type="Proteomes" id="UP001519271"/>
    </source>
</evidence>
<dbReference type="Proteomes" id="UP001519271">
    <property type="component" value="Unassembled WGS sequence"/>
</dbReference>
<organism evidence="1 2">
    <name type="scientific">Youngiibacter multivorans</name>
    <dbReference type="NCBI Taxonomy" id="937251"/>
    <lineage>
        <taxon>Bacteria</taxon>
        <taxon>Bacillati</taxon>
        <taxon>Bacillota</taxon>
        <taxon>Clostridia</taxon>
        <taxon>Eubacteriales</taxon>
        <taxon>Clostridiaceae</taxon>
        <taxon>Youngiibacter</taxon>
    </lineage>
</organism>
<comment type="caution">
    <text evidence="1">The sequence shown here is derived from an EMBL/GenBank/DDBJ whole genome shotgun (WGS) entry which is preliminary data.</text>
</comment>